<reference evidence="2" key="1">
    <citation type="submission" date="2023-10" db="EMBL/GenBank/DDBJ databases">
        <authorList>
            <person name="Chen Y."/>
            <person name="Shah S."/>
            <person name="Dougan E. K."/>
            <person name="Thang M."/>
            <person name="Chan C."/>
        </authorList>
    </citation>
    <scope>NUCLEOTIDE SEQUENCE [LARGE SCALE GENOMIC DNA]</scope>
</reference>
<evidence type="ECO:0000313" key="2">
    <source>
        <dbReference type="EMBL" id="CAK0825578.1"/>
    </source>
</evidence>
<evidence type="ECO:0000256" key="1">
    <source>
        <dbReference type="SAM" id="MobiDB-lite"/>
    </source>
</evidence>
<organism evidence="2 3">
    <name type="scientific">Prorocentrum cordatum</name>
    <dbReference type="NCBI Taxonomy" id="2364126"/>
    <lineage>
        <taxon>Eukaryota</taxon>
        <taxon>Sar</taxon>
        <taxon>Alveolata</taxon>
        <taxon>Dinophyceae</taxon>
        <taxon>Prorocentrales</taxon>
        <taxon>Prorocentraceae</taxon>
        <taxon>Prorocentrum</taxon>
    </lineage>
</organism>
<evidence type="ECO:0000313" key="3">
    <source>
        <dbReference type="Proteomes" id="UP001189429"/>
    </source>
</evidence>
<keyword evidence="3" id="KW-1185">Reference proteome</keyword>
<protein>
    <submittedName>
        <fullName evidence="2">Uncharacterized protein</fullName>
    </submittedName>
</protein>
<dbReference type="EMBL" id="CAUYUJ010009002">
    <property type="protein sequence ID" value="CAK0825578.1"/>
    <property type="molecule type" value="Genomic_DNA"/>
</dbReference>
<name>A0ABN9S3P4_9DINO</name>
<comment type="caution">
    <text evidence="2">The sequence shown here is derived from an EMBL/GenBank/DDBJ whole genome shotgun (WGS) entry which is preliminary data.</text>
</comment>
<sequence length="244" mass="26538">MEIFSGKKAVSRGIAHFGYHGISVDIEEDLRHDFSTTHGFLLCLRALLVMKAGSLLFMAPPCGTWVWVSRGSTQRSVERPEGMGSACTEQANALVTRMTYLAVLASALGIHVVIEQPASSILWNMVPVQRMLKYISARSTKADMGAYGAPTRKGLVFKGDLPGLERLEKKVDKFDREAMALENPPPTTTSVVGTDGKKRASGGPGLKDSAEYPLGFGAAIGLIFHTTYEGTYKHQEPAWTLEFS</sequence>
<proteinExistence type="predicted"/>
<accession>A0ABN9S3P4</accession>
<dbReference type="Proteomes" id="UP001189429">
    <property type="component" value="Unassembled WGS sequence"/>
</dbReference>
<gene>
    <name evidence="2" type="ORF">PCOR1329_LOCUS25675</name>
</gene>
<feature type="region of interest" description="Disordered" evidence="1">
    <location>
        <begin position="181"/>
        <end position="206"/>
    </location>
</feature>